<dbReference type="PROSITE" id="PS51257">
    <property type="entry name" value="PROKAR_LIPOPROTEIN"/>
    <property type="match status" value="1"/>
</dbReference>
<dbReference type="AlphaFoldDB" id="A0AAE3M6C5"/>
<keyword evidence="3" id="KW-1185">Reference proteome</keyword>
<organism evidence="2 3">
    <name type="scientific">Plebeiibacterium sediminum</name>
    <dbReference type="NCBI Taxonomy" id="2992112"/>
    <lineage>
        <taxon>Bacteria</taxon>
        <taxon>Pseudomonadati</taxon>
        <taxon>Bacteroidota</taxon>
        <taxon>Bacteroidia</taxon>
        <taxon>Marinilabiliales</taxon>
        <taxon>Marinilabiliaceae</taxon>
        <taxon>Plebeiibacterium</taxon>
    </lineage>
</organism>
<comment type="caution">
    <text evidence="2">The sequence shown here is derived from an EMBL/GenBank/DDBJ whole genome shotgun (WGS) entry which is preliminary data.</text>
</comment>
<dbReference type="RefSeq" id="WP_301191331.1">
    <property type="nucleotide sequence ID" value="NZ_JAPDPJ010000036.1"/>
</dbReference>
<gene>
    <name evidence="2" type="ORF">OM075_14925</name>
</gene>
<name>A0AAE3M6C5_9BACT</name>
<feature type="signal peptide" evidence="1">
    <location>
        <begin position="1"/>
        <end position="22"/>
    </location>
</feature>
<keyword evidence="1" id="KW-0732">Signal</keyword>
<proteinExistence type="predicted"/>
<sequence>MKSYISYCLLIVLSAMTMYSCSDDIEYVKPLPEMNIDLGTINEVYYFNDNLVIEPQITLGENAESTTHDFSFEWSLVGESNIEVISQENILNYTLDSIGTINLLLEVTDNNTSIIKSSINTIEVVMNGTTNQGWYVLKETLEGKTDIDGFYLIAKNPDYNIVERLLGESLEGAPVSFAFSDRYHYRGMDPFEWQYPAALMAFSKNGGVVFNIANQYDERVLAGLEDMFFLDPSQSEHTINSGLVCNNKVVISMDDGCYAMNSGNPAFFPAIEGDYTVETSFVSKGSYYPTFTYDSKNERFIAFVNDYSSQADTLVVFNDEYDSYYNNGLQISANNMNGQVIFMENTLHGSGWSADTYAYALFKENGIDNSLILYGLDYDNLVATTYGTYKVGNFSPINFMKQMDAATYPMLVDADEYTLNKSNNVLYFAKGNVVGSYNVDYDEYNESFITNIPADEQVTFIKHINTAYEATDVNFNGLIVATYNSTSDTYKVYRYNFNGLNSLTLQDEVLTGQGKAEKILYVSPSTYYWPSDLFLYN</sequence>
<dbReference type="Proteomes" id="UP001209229">
    <property type="component" value="Unassembled WGS sequence"/>
</dbReference>
<accession>A0AAE3M6C5</accession>
<reference evidence="2" key="1">
    <citation type="submission" date="2022-10" db="EMBL/GenBank/DDBJ databases">
        <authorList>
            <person name="Yu W.X."/>
        </authorList>
    </citation>
    <scope>NUCLEOTIDE SEQUENCE</scope>
    <source>
        <strain evidence="2">AAT</strain>
    </source>
</reference>
<feature type="chain" id="PRO_5041995727" description="PKD-like family protein" evidence="1">
    <location>
        <begin position="23"/>
        <end position="537"/>
    </location>
</feature>
<dbReference type="EMBL" id="JAPDPJ010000036">
    <property type="protein sequence ID" value="MCW3787767.1"/>
    <property type="molecule type" value="Genomic_DNA"/>
</dbReference>
<evidence type="ECO:0008006" key="4">
    <source>
        <dbReference type="Google" id="ProtNLM"/>
    </source>
</evidence>
<evidence type="ECO:0000256" key="1">
    <source>
        <dbReference type="SAM" id="SignalP"/>
    </source>
</evidence>
<evidence type="ECO:0000313" key="3">
    <source>
        <dbReference type="Proteomes" id="UP001209229"/>
    </source>
</evidence>
<protein>
    <recommendedName>
        <fullName evidence="4">PKD-like family protein</fullName>
    </recommendedName>
</protein>
<evidence type="ECO:0000313" key="2">
    <source>
        <dbReference type="EMBL" id="MCW3787767.1"/>
    </source>
</evidence>